<keyword evidence="3" id="KW-1185">Reference proteome</keyword>
<dbReference type="AlphaFoldDB" id="A0AAE0WSV0"/>
<reference evidence="2" key="1">
    <citation type="submission" date="2023-07" db="EMBL/GenBank/DDBJ databases">
        <title>Black Yeasts Isolated from many extreme environments.</title>
        <authorList>
            <person name="Coleine C."/>
            <person name="Stajich J.E."/>
            <person name="Selbmann L."/>
        </authorList>
    </citation>
    <scope>NUCLEOTIDE SEQUENCE</scope>
    <source>
        <strain evidence="2">CCFEE 5485</strain>
    </source>
</reference>
<organism evidence="2 3">
    <name type="scientific">Recurvomyces mirabilis</name>
    <dbReference type="NCBI Taxonomy" id="574656"/>
    <lineage>
        <taxon>Eukaryota</taxon>
        <taxon>Fungi</taxon>
        <taxon>Dikarya</taxon>
        <taxon>Ascomycota</taxon>
        <taxon>Pezizomycotina</taxon>
        <taxon>Dothideomycetes</taxon>
        <taxon>Dothideomycetidae</taxon>
        <taxon>Mycosphaerellales</taxon>
        <taxon>Teratosphaeriaceae</taxon>
        <taxon>Recurvomyces</taxon>
    </lineage>
</organism>
<feature type="compositionally biased region" description="Basic and acidic residues" evidence="1">
    <location>
        <begin position="40"/>
        <end position="57"/>
    </location>
</feature>
<accession>A0AAE0WSV0</accession>
<evidence type="ECO:0000256" key="1">
    <source>
        <dbReference type="SAM" id="MobiDB-lite"/>
    </source>
</evidence>
<gene>
    <name evidence="2" type="ORF">LTR78_003195</name>
</gene>
<name>A0AAE0WSV0_9PEZI</name>
<protein>
    <recommendedName>
        <fullName evidence="4">Tafazzin</fullName>
    </recommendedName>
</protein>
<dbReference type="SUPFAM" id="SSF52047">
    <property type="entry name" value="RNI-like"/>
    <property type="match status" value="1"/>
</dbReference>
<evidence type="ECO:0008006" key="4">
    <source>
        <dbReference type="Google" id="ProtNLM"/>
    </source>
</evidence>
<comment type="caution">
    <text evidence="2">The sequence shown here is derived from an EMBL/GenBank/DDBJ whole genome shotgun (WGS) entry which is preliminary data.</text>
</comment>
<feature type="compositionally biased region" description="Low complexity" evidence="1">
    <location>
        <begin position="14"/>
        <end position="36"/>
    </location>
</feature>
<sequence length="525" mass="57966">MPRKGRFNLKTYQGPSSPVSAGSSHHGAGGDSPAASVNERLSELRMTETPEGLQKKRDLAEAVNFKSVPPELRGLLGISESAPPRPKIGFRLRERMRTPGPPPPQSWLGYRPPGIINRRASKAGGGRAEAKYVRLDRPKAILRFQRMVDGQQINEKTEPRGLVHLTMKRLAEQWDLFDEEDYPALVEIPLRLRLRLLSYIGSYGPLIDAATLQALTQGSKELTYLDLASIAGHGTLTMKRLARMFESSSPTTVDGISGNLAEAWDDESLDLSGLHLTVSAFTNLTHLSLSNPPSTASWRDLLALSKHVSQLTHVSLAYWPRPSLTPNLATATIASPHNRDIAAGGSSIYSELDQDYAEPAALLRRLSHNLLCLQWLDLEGCAEWSPALGTLATVERPASSRSWRTRTERPITDDGGSLTTFVTSWKNLSYVNLAQGWMPTLDGVGSLGATANEEIKRALFLRPAMLSTDQWSDPHQVEKRKARIWMDREHRTLTAAKEVNAARRSLQIAGAKPMMFDFGYLKKAV</sequence>
<dbReference type="InterPro" id="IPR032675">
    <property type="entry name" value="LRR_dom_sf"/>
</dbReference>
<feature type="region of interest" description="Disordered" evidence="1">
    <location>
        <begin position="94"/>
        <end position="113"/>
    </location>
</feature>
<feature type="region of interest" description="Disordered" evidence="1">
    <location>
        <begin position="1"/>
        <end position="57"/>
    </location>
</feature>
<dbReference type="Proteomes" id="UP001274830">
    <property type="component" value="Unassembled WGS sequence"/>
</dbReference>
<proteinExistence type="predicted"/>
<dbReference type="EMBL" id="JAUTXT010000008">
    <property type="protein sequence ID" value="KAK3676990.1"/>
    <property type="molecule type" value="Genomic_DNA"/>
</dbReference>
<dbReference type="Gene3D" id="3.80.10.10">
    <property type="entry name" value="Ribonuclease Inhibitor"/>
    <property type="match status" value="1"/>
</dbReference>
<evidence type="ECO:0000313" key="2">
    <source>
        <dbReference type="EMBL" id="KAK3676990.1"/>
    </source>
</evidence>
<evidence type="ECO:0000313" key="3">
    <source>
        <dbReference type="Proteomes" id="UP001274830"/>
    </source>
</evidence>